<accession>A0AAV8X5E5</accession>
<dbReference type="EMBL" id="JANEYF010003829">
    <property type="protein sequence ID" value="KAJ8933628.1"/>
    <property type="molecule type" value="Genomic_DNA"/>
</dbReference>
<dbReference type="GO" id="GO:0032981">
    <property type="term" value="P:mitochondrial respiratory chain complex I assembly"/>
    <property type="evidence" value="ECO:0007669"/>
    <property type="project" value="InterPro"/>
</dbReference>
<dbReference type="PANTHER" id="PTHR13338:SF4">
    <property type="entry name" value="NADH DEHYDROGENASE [UBIQUINONE] 1 ALPHA SUBCOMPLEX ASSEMBLY FACTOR 4"/>
    <property type="match status" value="1"/>
</dbReference>
<protein>
    <submittedName>
        <fullName evidence="1">Uncharacterized protein</fullName>
    </submittedName>
</protein>
<organism evidence="1 2">
    <name type="scientific">Rhamnusium bicolor</name>
    <dbReference type="NCBI Taxonomy" id="1586634"/>
    <lineage>
        <taxon>Eukaryota</taxon>
        <taxon>Metazoa</taxon>
        <taxon>Ecdysozoa</taxon>
        <taxon>Arthropoda</taxon>
        <taxon>Hexapoda</taxon>
        <taxon>Insecta</taxon>
        <taxon>Pterygota</taxon>
        <taxon>Neoptera</taxon>
        <taxon>Endopterygota</taxon>
        <taxon>Coleoptera</taxon>
        <taxon>Polyphaga</taxon>
        <taxon>Cucujiformia</taxon>
        <taxon>Chrysomeloidea</taxon>
        <taxon>Cerambycidae</taxon>
        <taxon>Lepturinae</taxon>
        <taxon>Rhagiini</taxon>
        <taxon>Rhamnusium</taxon>
    </lineage>
</organism>
<comment type="caution">
    <text evidence="1">The sequence shown here is derived from an EMBL/GenBank/DDBJ whole genome shotgun (WGS) entry which is preliminary data.</text>
</comment>
<dbReference type="InterPro" id="IPR009622">
    <property type="entry name" value="NDUFAF4"/>
</dbReference>
<evidence type="ECO:0000313" key="1">
    <source>
        <dbReference type="EMBL" id="KAJ8933628.1"/>
    </source>
</evidence>
<dbReference type="AlphaFoldDB" id="A0AAV8X5E5"/>
<sequence length="163" mass="19024">MGKVFSMISNPFKNYNLESRAHKVISQAKPTPAPRHKTDEVDFERFMKDYPKAYKESLKKNEQLDKHLKDIYVKSHDATINVKQGQNPNRPLPSDRATVDDYLFCIPEETVKNILKFYRVFEVYIPQERQTKARFAGPSMPKVQIIKQLRKQLPPGSDKNDKT</sequence>
<proteinExistence type="predicted"/>
<name>A0AAV8X5E5_9CUCU</name>
<dbReference type="PANTHER" id="PTHR13338">
    <property type="entry name" value="UPF0240 PROTEIN"/>
    <property type="match status" value="1"/>
</dbReference>
<dbReference type="Pfam" id="PF06784">
    <property type="entry name" value="UPF0240"/>
    <property type="match status" value="1"/>
</dbReference>
<evidence type="ECO:0000313" key="2">
    <source>
        <dbReference type="Proteomes" id="UP001162156"/>
    </source>
</evidence>
<dbReference type="Proteomes" id="UP001162156">
    <property type="component" value="Unassembled WGS sequence"/>
</dbReference>
<reference evidence="1" key="1">
    <citation type="journal article" date="2023" name="Insect Mol. Biol.">
        <title>Genome sequencing provides insights into the evolution of gene families encoding plant cell wall-degrading enzymes in longhorned beetles.</title>
        <authorList>
            <person name="Shin N.R."/>
            <person name="Okamura Y."/>
            <person name="Kirsch R."/>
            <person name="Pauchet Y."/>
        </authorList>
    </citation>
    <scope>NUCLEOTIDE SEQUENCE</scope>
    <source>
        <strain evidence="1">RBIC_L_NR</strain>
    </source>
</reference>
<dbReference type="GO" id="GO:0005739">
    <property type="term" value="C:mitochondrion"/>
    <property type="evidence" value="ECO:0007669"/>
    <property type="project" value="TreeGrafter"/>
</dbReference>
<keyword evidence="2" id="KW-1185">Reference proteome</keyword>
<gene>
    <name evidence="1" type="ORF">NQ314_013891</name>
</gene>